<feature type="non-terminal residue" evidence="1">
    <location>
        <position position="30"/>
    </location>
</feature>
<dbReference type="EMBL" id="UINC01189288">
    <property type="protein sequence ID" value="SVE02914.1"/>
    <property type="molecule type" value="Genomic_DNA"/>
</dbReference>
<evidence type="ECO:0000313" key="1">
    <source>
        <dbReference type="EMBL" id="SVE02914.1"/>
    </source>
</evidence>
<name>A0A383A5E5_9ZZZZ</name>
<accession>A0A383A5E5</accession>
<organism evidence="1">
    <name type="scientific">marine metagenome</name>
    <dbReference type="NCBI Taxonomy" id="408172"/>
    <lineage>
        <taxon>unclassified sequences</taxon>
        <taxon>metagenomes</taxon>
        <taxon>ecological metagenomes</taxon>
    </lineage>
</organism>
<gene>
    <name evidence="1" type="ORF">METZ01_LOCUS455768</name>
</gene>
<sequence length="30" mass="3403">MKHRTKLLCSRLFSILIVGMALSLQSPVME</sequence>
<proteinExistence type="predicted"/>
<reference evidence="1" key="1">
    <citation type="submission" date="2018-05" db="EMBL/GenBank/DDBJ databases">
        <authorList>
            <person name="Lanie J.A."/>
            <person name="Ng W.-L."/>
            <person name="Kazmierczak K.M."/>
            <person name="Andrzejewski T.M."/>
            <person name="Davidsen T.M."/>
            <person name="Wayne K.J."/>
            <person name="Tettelin H."/>
            <person name="Glass J.I."/>
            <person name="Rusch D."/>
            <person name="Podicherti R."/>
            <person name="Tsui H.-C.T."/>
            <person name="Winkler M.E."/>
        </authorList>
    </citation>
    <scope>NUCLEOTIDE SEQUENCE</scope>
</reference>
<protein>
    <submittedName>
        <fullName evidence="1">Uncharacterized protein</fullName>
    </submittedName>
</protein>
<dbReference type="AlphaFoldDB" id="A0A383A5E5"/>